<evidence type="ECO:0000256" key="3">
    <source>
        <dbReference type="ARBA" id="ARBA00022827"/>
    </source>
</evidence>
<dbReference type="OrthoDB" id="4763248at2"/>
<dbReference type="SUPFAM" id="SSF51905">
    <property type="entry name" value="FAD/NAD(P)-binding domain"/>
    <property type="match status" value="1"/>
</dbReference>
<reference evidence="8 9" key="1">
    <citation type="journal article" date="2009" name="Int. J. Syst. Evol. Microbiol.">
        <title>Nocardioides caeni sp. nov., isolated from wastewater.</title>
        <authorList>
            <person name="Yoon J.H."/>
            <person name="Kang S.J."/>
            <person name="Park S."/>
            <person name="Kim W."/>
            <person name="Oh T.K."/>
        </authorList>
    </citation>
    <scope>NUCLEOTIDE SEQUENCE [LARGE SCALE GENOMIC DNA]</scope>
    <source>
        <strain evidence="8 9">DSM 23134</strain>
    </source>
</reference>
<dbReference type="Pfam" id="PF02852">
    <property type="entry name" value="Pyr_redox_dim"/>
    <property type="match status" value="1"/>
</dbReference>
<dbReference type="Gene3D" id="3.50.50.60">
    <property type="entry name" value="FAD/NAD(P)-binding domain"/>
    <property type="match status" value="2"/>
</dbReference>
<dbReference type="PANTHER" id="PTHR43014:SF2">
    <property type="entry name" value="MERCURIC REDUCTASE"/>
    <property type="match status" value="1"/>
</dbReference>
<dbReference type="SUPFAM" id="SSF55424">
    <property type="entry name" value="FAD/NAD-linked reductases, dimerisation (C-terminal) domain"/>
    <property type="match status" value="1"/>
</dbReference>
<feature type="domain" description="FAD/NAD(P)-binding" evidence="7">
    <location>
        <begin position="11"/>
        <end position="328"/>
    </location>
</feature>
<keyword evidence="3 4" id="KW-0274">FAD</keyword>
<protein>
    <submittedName>
        <fullName evidence="8">NAD(P)/FAD-dependent oxidoreductase</fullName>
    </submittedName>
</protein>
<gene>
    <name evidence="8" type="ORF">E9934_10185</name>
</gene>
<dbReference type="RefSeq" id="WP_136562787.1">
    <property type="nucleotide sequence ID" value="NZ_BAABLS010000010.1"/>
</dbReference>
<evidence type="ECO:0000256" key="5">
    <source>
        <dbReference type="PIRSR" id="PIRSR000350-4"/>
    </source>
</evidence>
<feature type="binding site" evidence="4">
    <location>
        <begin position="186"/>
        <end position="193"/>
    </location>
    <ligand>
        <name>NAD(+)</name>
        <dbReference type="ChEBI" id="CHEBI:57540"/>
    </ligand>
</feature>
<dbReference type="PIRSF" id="PIRSF000350">
    <property type="entry name" value="Mercury_reductase_MerA"/>
    <property type="match status" value="1"/>
</dbReference>
<dbReference type="Proteomes" id="UP000307087">
    <property type="component" value="Unassembled WGS sequence"/>
</dbReference>
<dbReference type="InterPro" id="IPR004099">
    <property type="entry name" value="Pyr_nucl-diS_OxRdtase_dimer"/>
</dbReference>
<evidence type="ECO:0000259" key="7">
    <source>
        <dbReference type="Pfam" id="PF07992"/>
    </source>
</evidence>
<sequence>MDASRQDTEVDVVVIGLGPGGEHAATELARAGLSVVGVDRRLVGGECPYFGCIPSKMMIRAADALAEARRVPVLAGTSEVTPDWTQVADRIRAEATDDWDDRVAVERLEKSGARFVRGHARLAGPGRVVVATDDGEMSLSVRRGVVLNTGTEPAVPPIDGLADTPYWTNRDVVRVRELPTSLVVLGGGAIGCEIAQALSRFGVEVTVVEAGERILGPEEPEASVVVTAALEAEGITVRAGVGATTVAHDGAFAIGLQDGTSIAAQALLVAAGRRTNLSDIGLDSVGGDPSARTIETDERMRVAGVDGLWAIGDITGKGAFTHMSMYQANVAVRDLTGEDGPWADYRAVSRATFTDPEVGSVGMTEKQARDAGLRVGVGVAKLEESSRGWLHKAGSEGVIKVVADLDRDVLVGATAVGPSGGEIVGMLVTAVHAEVPLARLRTMHYAYPTFHRAIETALAALPPRVV</sequence>
<evidence type="ECO:0000313" key="8">
    <source>
        <dbReference type="EMBL" id="THV13326.1"/>
    </source>
</evidence>
<dbReference type="GO" id="GO:0003955">
    <property type="term" value="F:NAD(P)H dehydrogenase (quinone) activity"/>
    <property type="evidence" value="ECO:0007669"/>
    <property type="project" value="TreeGrafter"/>
</dbReference>
<name>A0A4V4HK77_9ACTN</name>
<evidence type="ECO:0000256" key="4">
    <source>
        <dbReference type="PIRSR" id="PIRSR000350-3"/>
    </source>
</evidence>
<dbReference type="PRINTS" id="PR00411">
    <property type="entry name" value="PNDRDTASEI"/>
</dbReference>
<feature type="binding site" evidence="4">
    <location>
        <position position="313"/>
    </location>
    <ligand>
        <name>FAD</name>
        <dbReference type="ChEBI" id="CHEBI:57692"/>
    </ligand>
</feature>
<dbReference type="InterPro" id="IPR001100">
    <property type="entry name" value="Pyr_nuc-diS_OxRdtase"/>
</dbReference>
<evidence type="ECO:0000256" key="1">
    <source>
        <dbReference type="ARBA" id="ARBA00007532"/>
    </source>
</evidence>
<dbReference type="Gene3D" id="3.30.390.30">
    <property type="match status" value="1"/>
</dbReference>
<feature type="binding site" evidence="4">
    <location>
        <position position="272"/>
    </location>
    <ligand>
        <name>NAD(+)</name>
        <dbReference type="ChEBI" id="CHEBI:57540"/>
    </ligand>
</feature>
<evidence type="ECO:0000256" key="2">
    <source>
        <dbReference type="ARBA" id="ARBA00022630"/>
    </source>
</evidence>
<keyword evidence="4" id="KW-0520">NAD</keyword>
<comment type="caution">
    <text evidence="8">The sequence shown here is derived from an EMBL/GenBank/DDBJ whole genome shotgun (WGS) entry which is preliminary data.</text>
</comment>
<feature type="domain" description="Pyridine nucleotide-disulphide oxidoreductase dimerisation" evidence="6">
    <location>
        <begin position="348"/>
        <end position="457"/>
    </location>
</feature>
<accession>A0A4V4HK77</accession>
<evidence type="ECO:0000313" key="9">
    <source>
        <dbReference type="Proteomes" id="UP000307087"/>
    </source>
</evidence>
<dbReference type="InterPro" id="IPR023753">
    <property type="entry name" value="FAD/NAD-binding_dom"/>
</dbReference>
<comment type="cofactor">
    <cofactor evidence="4">
        <name>FAD</name>
        <dbReference type="ChEBI" id="CHEBI:57692"/>
    </cofactor>
    <text evidence="4">Binds 1 FAD per subunit.</text>
</comment>
<dbReference type="Pfam" id="PF07992">
    <property type="entry name" value="Pyr_redox_2"/>
    <property type="match status" value="1"/>
</dbReference>
<dbReference type="PRINTS" id="PR00368">
    <property type="entry name" value="FADPNR"/>
</dbReference>
<keyword evidence="4" id="KW-0547">Nucleotide-binding</keyword>
<dbReference type="InterPro" id="IPR036188">
    <property type="entry name" value="FAD/NAD-bd_sf"/>
</dbReference>
<proteinExistence type="inferred from homology"/>
<dbReference type="PANTHER" id="PTHR43014">
    <property type="entry name" value="MERCURIC REDUCTASE"/>
    <property type="match status" value="1"/>
</dbReference>
<organism evidence="8 9">
    <name type="scientific">Nocardioides caeni</name>
    <dbReference type="NCBI Taxonomy" id="574700"/>
    <lineage>
        <taxon>Bacteria</taxon>
        <taxon>Bacillati</taxon>
        <taxon>Actinomycetota</taxon>
        <taxon>Actinomycetes</taxon>
        <taxon>Propionibacteriales</taxon>
        <taxon>Nocardioidaceae</taxon>
        <taxon>Nocardioides</taxon>
    </lineage>
</organism>
<feature type="binding site" evidence="4">
    <location>
        <position position="209"/>
    </location>
    <ligand>
        <name>NAD(+)</name>
        <dbReference type="ChEBI" id="CHEBI:57540"/>
    </ligand>
</feature>
<feature type="disulfide bond" description="Redox-active" evidence="5">
    <location>
        <begin position="47"/>
        <end position="52"/>
    </location>
</feature>
<keyword evidence="9" id="KW-1185">Reference proteome</keyword>
<keyword evidence="2" id="KW-0285">Flavoprotein</keyword>
<evidence type="ECO:0000259" key="6">
    <source>
        <dbReference type="Pfam" id="PF02852"/>
    </source>
</evidence>
<dbReference type="AlphaFoldDB" id="A0A4V4HK77"/>
<dbReference type="InterPro" id="IPR016156">
    <property type="entry name" value="FAD/NAD-linked_Rdtase_dimer_sf"/>
</dbReference>
<dbReference type="EMBL" id="STGW01000005">
    <property type="protein sequence ID" value="THV13326.1"/>
    <property type="molecule type" value="Genomic_DNA"/>
</dbReference>
<dbReference type="GO" id="GO:0050660">
    <property type="term" value="F:flavin adenine dinucleotide binding"/>
    <property type="evidence" value="ECO:0007669"/>
    <property type="project" value="TreeGrafter"/>
</dbReference>
<feature type="binding site" evidence="4">
    <location>
        <position position="56"/>
    </location>
    <ligand>
        <name>FAD</name>
        <dbReference type="ChEBI" id="CHEBI:57692"/>
    </ligand>
</feature>
<comment type="similarity">
    <text evidence="1">Belongs to the class-I pyridine nucleotide-disulfide oxidoreductase family.</text>
</comment>